<feature type="signal peptide" evidence="1">
    <location>
        <begin position="1"/>
        <end position="22"/>
    </location>
</feature>
<feature type="chain" id="PRO_5005190252" evidence="1">
    <location>
        <begin position="23"/>
        <end position="279"/>
    </location>
</feature>
<dbReference type="InParanoid" id="A0A0G4GJ81"/>
<dbReference type="AlphaFoldDB" id="A0A0G4GJ81"/>
<dbReference type="Proteomes" id="UP000041254">
    <property type="component" value="Unassembled WGS sequence"/>
</dbReference>
<reference evidence="2 3" key="1">
    <citation type="submission" date="2014-11" db="EMBL/GenBank/DDBJ databases">
        <authorList>
            <person name="Zhu J."/>
            <person name="Qi W."/>
            <person name="Song R."/>
        </authorList>
    </citation>
    <scope>NUCLEOTIDE SEQUENCE [LARGE SCALE GENOMIC DNA]</scope>
</reference>
<evidence type="ECO:0000256" key="1">
    <source>
        <dbReference type="SAM" id="SignalP"/>
    </source>
</evidence>
<dbReference type="EMBL" id="CDMY01000682">
    <property type="protein sequence ID" value="CEM29818.1"/>
    <property type="molecule type" value="Genomic_DNA"/>
</dbReference>
<name>A0A0G4GJ81_VITBC</name>
<keyword evidence="3" id="KW-1185">Reference proteome</keyword>
<gene>
    <name evidence="2" type="ORF">Vbra_17937</name>
</gene>
<evidence type="ECO:0000313" key="2">
    <source>
        <dbReference type="EMBL" id="CEM29818.1"/>
    </source>
</evidence>
<keyword evidence="1" id="KW-0732">Signal</keyword>
<organism evidence="2 3">
    <name type="scientific">Vitrella brassicaformis (strain CCMP3155)</name>
    <dbReference type="NCBI Taxonomy" id="1169540"/>
    <lineage>
        <taxon>Eukaryota</taxon>
        <taxon>Sar</taxon>
        <taxon>Alveolata</taxon>
        <taxon>Colpodellida</taxon>
        <taxon>Vitrellaceae</taxon>
        <taxon>Vitrella</taxon>
    </lineage>
</organism>
<dbReference type="VEuPathDB" id="CryptoDB:Vbra_17937"/>
<dbReference type="PhylomeDB" id="A0A0G4GJ81"/>
<evidence type="ECO:0000313" key="3">
    <source>
        <dbReference type="Proteomes" id="UP000041254"/>
    </source>
</evidence>
<accession>A0A0G4GJ81</accession>
<proteinExistence type="predicted"/>
<sequence>MHLRVFSLATLLSLALLGLAVAADEWEEQDPTKEPKDLDDLVDGVKDLVTVIIDKGRDTDRDSDTVTVTVTDTDRDTDTDTGTEKDGVPGDVLESIVLTLKQEGEDASTGEAQNCTDVTPSLAGFQLVDVKRGQSEGSAKVIEDGTTDFVVPAEMGMDFTFTAVPESACVTAVQFLLFDYQGNFMDWDTIRDPPYLERATQGAKDQAFTAFGNSEPPAGSETMALQAPFTKAASEAIGSPGMYTLAATPFNREIEGKDIEVHFTIPVPRGQNNNFLDQY</sequence>
<protein>
    <submittedName>
        <fullName evidence="2">Uncharacterized protein</fullName>
    </submittedName>
</protein>